<dbReference type="Proteomes" id="UP000239458">
    <property type="component" value="Unassembled WGS sequence"/>
</dbReference>
<dbReference type="EMBL" id="PCQE01000019">
    <property type="protein sequence ID" value="PRC04822.1"/>
    <property type="molecule type" value="Genomic_DNA"/>
</dbReference>
<evidence type="ECO:0000256" key="1">
    <source>
        <dbReference type="SAM" id="MobiDB-lite"/>
    </source>
</evidence>
<gene>
    <name evidence="2" type="ORF">CQ006_13580</name>
</gene>
<feature type="region of interest" description="Disordered" evidence="1">
    <location>
        <begin position="1302"/>
        <end position="1324"/>
    </location>
</feature>
<reference evidence="2 3" key="1">
    <citation type="submission" date="2017-09" db="EMBL/GenBank/DDBJ databases">
        <title>Genomic, metabolic, and phenotypic characteristics of bacterial isolates from the natural microbiome of the model nematode Caenorhabditis elegans.</title>
        <authorList>
            <person name="Zimmermann J."/>
            <person name="Obeng N."/>
            <person name="Yang W."/>
            <person name="Obeng O."/>
            <person name="Kissoyan K."/>
            <person name="Pees B."/>
            <person name="Dirksen P."/>
            <person name="Hoppner M."/>
            <person name="Franke A."/>
            <person name="Rosenstiel P."/>
            <person name="Leippe M."/>
            <person name="Dierking K."/>
            <person name="Kaleta C."/>
            <person name="Schulenburg H."/>
        </authorList>
    </citation>
    <scope>NUCLEOTIDE SEQUENCE [LARGE SCALE GENOMIC DNA]</scope>
    <source>
        <strain evidence="2 3">MYb184</strain>
    </source>
</reference>
<evidence type="ECO:0000313" key="2">
    <source>
        <dbReference type="EMBL" id="PRC04822.1"/>
    </source>
</evidence>
<accession>A0A2S9DQH4</accession>
<proteinExistence type="predicted"/>
<organism evidence="2 3">
    <name type="scientific">Pseudomonas cedrina</name>
    <dbReference type="NCBI Taxonomy" id="651740"/>
    <lineage>
        <taxon>Bacteria</taxon>
        <taxon>Pseudomonadati</taxon>
        <taxon>Pseudomonadota</taxon>
        <taxon>Gammaproteobacteria</taxon>
        <taxon>Pseudomonadales</taxon>
        <taxon>Pseudomonadaceae</taxon>
        <taxon>Pseudomonas</taxon>
    </lineage>
</organism>
<dbReference type="RefSeq" id="WP_105226721.1">
    <property type="nucleotide sequence ID" value="NZ_PCQE01000019.1"/>
</dbReference>
<protein>
    <submittedName>
        <fullName evidence="2">Uncharacterized protein</fullName>
    </submittedName>
</protein>
<comment type="caution">
    <text evidence="2">The sequence shown here is derived from an EMBL/GenBank/DDBJ whole genome shotgun (WGS) entry which is preliminary data.</text>
</comment>
<sequence length="2181" mass="238713">MINVQSSSGPPPLTRSNVTSLPVKLVHSIAPHVIELFKTLNDRQTRTSDAPRVTQPSQTQPLIEQLLRFAASPTQPSLAEQISRLVENTPEPLTDPALRNKVEQRLNQPSALNPQKTYAQLIQTLLDNPQRGASNTNRLVSRARRDLQNLESAPASRAAAIRAFADALVDRGDRQLASNVANSLIRQRLDSENRRSNNESDKVAVPADSTFGQAWGELADALNAEPFKSFAEARNIDISQLIIHPSGILRELRNNRVINFHPHNDADWAAASGAVLAAVKKLSGERADPIVFYGRTQASAYNIASFYGLQLGSISGNDTLFSIGQLLRDGTFTALSNTDELFAARYAPIKHQQREAGRYIAQAPTQRLNERLAEFAHAPAAQKVQEADQALARLCSHGLMKLVPGTGANEFPVMIKDIPEYSTFNQLRKQLAAVLTGDAFTAFAREKNLDPASIWINPVSGDLTGKVNNVDTTFTANDLSGWFEVWSQIKGAVQQWAGGSQADVTYPSPTVASLYDVMHFYNESIPSQQDTRQHDWRQRQLIALLTRSTQMTRNNGFQALLAETGSDTQGVKARQQSVVRQLTDAPLSPSPLEALAAAVEARPNIAVSPVDTHVETLENADSALAVTVHQALLELKADPGKATSKMIESIPANSLFGHWQAYLGKALKARGFTEWARKHNVELTSLRFDPSDKALIGTVNGVDQRFTAQDFAQKYPEHFDVLAPVLNAAEVFSAHGKTIKLVQPNNSAPLEWLSSFYGISNDPTSMAFARQTESMGRTQQFPKPPEHPERLLNWLNTQRTAVGNSNDRYALIGQLQSGIINRDETQNSMRFVVDPDSSHHPKGVKTARAFLTENGWKVPQWKAETDNLLLALRTPLPQSPPLGNLWGFLSTDISLSTEQRSAVVQHVKQGIGAEQSLLNYLSKAVPDLSTEPGQALEQLLSTDTALAFATTLQTAMKGAPTTTSLKQWLLTALVLEIDPAASTRRNEVAGFDFTRSENWGMNNEQIVEQFNQHLAGVENSEANLTSIAGHVLMAGMAPQFRVKNIPSSLTMGSPQWVAFVTAVNRIEQLAPGATVGADYAKIMDSHRIKPISRPEALRLVTAQMAPVLDWAAANNVIGPSANHVYTQAQLEQAFARLSTQTSQVSEATRFLRDVPPPQRRKMTVELLKKAFPHMPSEVKGLWREDGTLYGTVASPAEAYEAGQLGDTYKPANLIDKWMTSANKPAWEARDPNIPIQALHDRAAELPDVNEAFDAAIEKDYPVRRGHSIVMIKHLLSKLPQEDRRSLAFGRLEYFSVREADAGPWHNANPKQNKKGKKGSHGLIIRSTDNAGNVRDYGVYPDAGIVKRINGLPADIPLGGTNKAFGKIYDGKDEGAHTLPLDFAAFSSSAPPRDGVSTKVIVESTTPKTQIDGELVSQSRATFGTPDQSVAPGYFDAELEDVATVCIDSHFLKKDEFKAINTGFNHLEKEDPGLAERLNALACMIPGVSSIEDVIRGDYDAATKDLLNDALSIIIPEGLARLGSMAARAFEGAASEIGRGLVQVAESGERQAIRDMTVASASRSFGATHRMQGGQLAEQSAGKFAQPADMAEGILRSGANEPVKLSAVRQDGSWYAYDAKAQTVYGPVLEGFVSDTSSTLRLETFSDGAQALVVDKPLAADAYTIPRANGFDLVNEGKVYRYDPSKPGLLTDLESADHFTPRDDFEAFCPAPSLPGRSRRGANDECFVKVINDVEGELTQELQALEHCRLYPSPGKSIFNRSRYTIFERRLYKVTESDVGARLTPTLETAPITYKPIISGEIINAPEFGFYGGLSSQAFEAETCVVKLGSISQICNDQREIRGLILSDMHGDKQLIIEADTNVFYRAKLTKPPQSTLFFVQCKFSPFDTDLVKKYRGKLTLRQSGTAGRPIDANLVSLPKLNTAYKNLEKSGFTKESIATLKDRCARMTAEQQREVAYQLLQHGAIETPVALKPGKALPLEIPENFSQRPLAAQNQFYAEQAKNSVRQALSATGLGPSNLVLSPSDLARADAAQEVILWLRNAYSKLPSNYGDLIIKSGAGNCGEMSILSADLINKSGGRAYRWEAGDAHALTIVGGPSTRPRPTIDFSEPEWADAWVVDPWANIACRASEYTKELRVVMNKWNESGLVIREGNNLKMSPLDDTWIDTLINKPKSPVKSAYQ</sequence>
<name>A0A2S9DQH4_PSECE</name>
<evidence type="ECO:0000313" key="3">
    <source>
        <dbReference type="Proteomes" id="UP000239458"/>
    </source>
</evidence>